<evidence type="ECO:0000313" key="2">
    <source>
        <dbReference type="EMBL" id="QNR23654.1"/>
    </source>
</evidence>
<name>A0A7H0VD56_9FLAO</name>
<protein>
    <submittedName>
        <fullName evidence="2">Uncharacterized protein</fullName>
    </submittedName>
</protein>
<feature type="transmembrane region" description="Helical" evidence="1">
    <location>
        <begin position="70"/>
        <end position="88"/>
    </location>
</feature>
<reference evidence="2 3" key="1">
    <citation type="submission" date="2020-08" db="EMBL/GenBank/DDBJ databases">
        <title>Croceimicrobium hydrocarbonivorans gen. nov., sp. nov., a novel marine bacterium isolated from a bacterial consortium that degrades polyethylene terephthalate.</title>
        <authorList>
            <person name="Liu R."/>
        </authorList>
    </citation>
    <scope>NUCLEOTIDE SEQUENCE [LARGE SCALE GENOMIC DNA]</scope>
    <source>
        <strain evidence="2 3">A20-9</strain>
    </source>
</reference>
<proteinExistence type="predicted"/>
<dbReference type="RefSeq" id="WP_210758189.1">
    <property type="nucleotide sequence ID" value="NZ_CP060139.1"/>
</dbReference>
<keyword evidence="1" id="KW-1133">Transmembrane helix</keyword>
<keyword evidence="3" id="KW-1185">Reference proteome</keyword>
<dbReference type="EMBL" id="CP060139">
    <property type="protein sequence ID" value="QNR23654.1"/>
    <property type="molecule type" value="Genomic_DNA"/>
</dbReference>
<organism evidence="2 3">
    <name type="scientific">Croceimicrobium hydrocarbonivorans</name>
    <dbReference type="NCBI Taxonomy" id="2761580"/>
    <lineage>
        <taxon>Bacteria</taxon>
        <taxon>Pseudomonadati</taxon>
        <taxon>Bacteroidota</taxon>
        <taxon>Flavobacteriia</taxon>
        <taxon>Flavobacteriales</taxon>
        <taxon>Owenweeksiaceae</taxon>
        <taxon>Croceimicrobium</taxon>
    </lineage>
</organism>
<accession>A0A7H0VD56</accession>
<dbReference type="AlphaFoldDB" id="A0A7H0VD56"/>
<gene>
    <name evidence="2" type="ORF">H4K34_14920</name>
</gene>
<dbReference type="KEGG" id="chyd:H4K34_14920"/>
<keyword evidence="1" id="KW-0812">Transmembrane</keyword>
<dbReference type="Proteomes" id="UP000516305">
    <property type="component" value="Chromosome"/>
</dbReference>
<keyword evidence="1" id="KW-0472">Membrane</keyword>
<feature type="transmembrane region" description="Helical" evidence="1">
    <location>
        <begin position="41"/>
        <end position="61"/>
    </location>
</feature>
<evidence type="ECO:0000256" key="1">
    <source>
        <dbReference type="SAM" id="Phobius"/>
    </source>
</evidence>
<sequence length="250" mass="28521">MTEKKKLNEDQIWTLVMTILPMMLLGNVGRELTDDSLNRVLFGALLGGIGAGFGFAINYMVKDKGRISKILASIAILVVSGLALYFLISKPSDEEILDQEWLRQKIGKVEFDSPSELKLQSSEIPESAKWFYSELKLYTDEGEDRIVALLKTKIRVDTFSLANAFSYQLEGTLSQMKVDLEHVDLEFFMADEEEVSAMFSFSRNGKAVNGYGYMYKYENSLESIWLMPIKQGFSKEYIEVFDSRIIPDYE</sequence>
<evidence type="ECO:0000313" key="3">
    <source>
        <dbReference type="Proteomes" id="UP000516305"/>
    </source>
</evidence>
<feature type="transmembrane region" description="Helical" evidence="1">
    <location>
        <begin position="12"/>
        <end position="29"/>
    </location>
</feature>